<evidence type="ECO:0000256" key="1">
    <source>
        <dbReference type="ARBA" id="ARBA00010979"/>
    </source>
</evidence>
<evidence type="ECO:0000313" key="5">
    <source>
        <dbReference type="Proteomes" id="UP000030765"/>
    </source>
</evidence>
<organism evidence="3">
    <name type="scientific">Anopheles sinensis</name>
    <name type="common">Mosquito</name>
    <dbReference type="NCBI Taxonomy" id="74873"/>
    <lineage>
        <taxon>Eukaryota</taxon>
        <taxon>Metazoa</taxon>
        <taxon>Ecdysozoa</taxon>
        <taxon>Arthropoda</taxon>
        <taxon>Hexapoda</taxon>
        <taxon>Insecta</taxon>
        <taxon>Pterygota</taxon>
        <taxon>Neoptera</taxon>
        <taxon>Endopterygota</taxon>
        <taxon>Diptera</taxon>
        <taxon>Nematocera</taxon>
        <taxon>Culicoidea</taxon>
        <taxon>Culicidae</taxon>
        <taxon>Anophelinae</taxon>
        <taxon>Anopheles</taxon>
    </lineage>
</organism>
<feature type="compositionally biased region" description="Basic and acidic residues" evidence="2">
    <location>
        <begin position="314"/>
        <end position="327"/>
    </location>
</feature>
<dbReference type="EnsemblMetazoa" id="ASIC002668-RA">
    <property type="protein sequence ID" value="ASIC002668-PA"/>
    <property type="gene ID" value="ASIC002668"/>
</dbReference>
<feature type="compositionally biased region" description="Basic residues" evidence="2">
    <location>
        <begin position="425"/>
        <end position="445"/>
    </location>
</feature>
<sequence>MTGKRFGANRAKICIRASASGHREPIETPKSFVLLLLLLCRKSGEKLRITYRCGGGLLPGPTACMIERRPATPEYRELLRVGADDRDGQSRRALDEYDIQPDLPQALRLLDEMNNNFKQVSDLVGNMLQRVKTGELSTEYGLNFLEIKYHMLLNYLINLTYVVLRKCSGHRIEKDPSIDRLIEIRTVLEKIRPIDYKLRYQIDKLVKTAVNGSSTGTADPTSFRPNPANLTSQMPEPGATAGDDDEGAGNGSDDGEDSDSSAKVMLKLKRAKEAARKKAAGPGGAVDAAGEDDGRRSKPDVYVPPKLTSMPYEENSKADRARRQLERARKHALGSSLIQDLKDEYLDTPVELSSSSRAQQILSRREREREEYEETYLTRLPITKADKHRSRKLTTLATLGDELTSFTDLSVLNDDYPSTSEAGRGGKKRKATKVNKKQGKKRRFR</sequence>
<dbReference type="GO" id="GO:0000462">
    <property type="term" value="P:maturation of SSU-rRNA from tricistronic rRNA transcript (SSU-rRNA, 5.8S rRNA, LSU-rRNA)"/>
    <property type="evidence" value="ECO:0007669"/>
    <property type="project" value="TreeGrafter"/>
</dbReference>
<feature type="region of interest" description="Disordered" evidence="2">
    <location>
        <begin position="211"/>
        <end position="261"/>
    </location>
</feature>
<comment type="similarity">
    <text evidence="1">Belongs to the SAS10 family.</text>
</comment>
<dbReference type="STRING" id="74873.A0A084VCS0"/>
<evidence type="ECO:0000256" key="2">
    <source>
        <dbReference type="SAM" id="MobiDB-lite"/>
    </source>
</evidence>
<evidence type="ECO:0000313" key="4">
    <source>
        <dbReference type="EnsemblMetazoa" id="ASIC002668-PA"/>
    </source>
</evidence>
<dbReference type="GO" id="GO:0032040">
    <property type="term" value="C:small-subunit processome"/>
    <property type="evidence" value="ECO:0007669"/>
    <property type="project" value="TreeGrafter"/>
</dbReference>
<dbReference type="OMA" id="RHTKSER"/>
<dbReference type="Pfam" id="PF04000">
    <property type="entry name" value="Sas10_Utp3"/>
    <property type="match status" value="1"/>
</dbReference>
<feature type="compositionally biased region" description="Acidic residues" evidence="2">
    <location>
        <begin position="242"/>
        <end position="259"/>
    </location>
</feature>
<dbReference type="InterPro" id="IPR007146">
    <property type="entry name" value="Sas10/Utp3/C1D"/>
</dbReference>
<accession>A0A084VCS0</accession>
<dbReference type="OrthoDB" id="203440at2759"/>
<protein>
    <submittedName>
        <fullName evidence="3">AGAP008697-PA-like protein</fullName>
    </submittedName>
</protein>
<dbReference type="VEuPathDB" id="VectorBase:ASIC002668"/>
<evidence type="ECO:0000313" key="3">
    <source>
        <dbReference type="EMBL" id="KFB35764.1"/>
    </source>
</evidence>
<proteinExistence type="inferred from homology"/>
<dbReference type="PANTHER" id="PTHR13237:SF9">
    <property type="entry name" value="NEUROGUIDIN"/>
    <property type="match status" value="1"/>
</dbReference>
<reference evidence="4" key="2">
    <citation type="submission" date="2020-05" db="UniProtKB">
        <authorList>
            <consortium name="EnsemblMetazoa"/>
        </authorList>
    </citation>
    <scope>IDENTIFICATION</scope>
</reference>
<gene>
    <name evidence="3" type="ORF">ZHAS_00002668</name>
</gene>
<feature type="region of interest" description="Disordered" evidence="2">
    <location>
        <begin position="410"/>
        <end position="445"/>
    </location>
</feature>
<dbReference type="Proteomes" id="UP000030765">
    <property type="component" value="Unassembled WGS sequence"/>
</dbReference>
<dbReference type="EMBL" id="ATLV01010846">
    <property type="status" value="NOT_ANNOTATED_CDS"/>
    <property type="molecule type" value="Genomic_DNA"/>
</dbReference>
<dbReference type="EMBL" id="KE524620">
    <property type="protein sequence ID" value="KFB35764.1"/>
    <property type="molecule type" value="Genomic_DNA"/>
</dbReference>
<dbReference type="PANTHER" id="PTHR13237">
    <property type="entry name" value="SOMETHING ABOUT SILENCING PROTEIN 10-RELATED"/>
    <property type="match status" value="1"/>
</dbReference>
<feature type="region of interest" description="Disordered" evidence="2">
    <location>
        <begin position="274"/>
        <end position="327"/>
    </location>
</feature>
<keyword evidence="5" id="KW-1185">Reference proteome</keyword>
<name>A0A084VCS0_ANOSI</name>
<feature type="compositionally biased region" description="Polar residues" evidence="2">
    <location>
        <begin position="211"/>
        <end position="234"/>
    </location>
</feature>
<reference evidence="3 5" key="1">
    <citation type="journal article" date="2014" name="BMC Genomics">
        <title>Genome sequence of Anopheles sinensis provides insight into genetics basis of mosquito competence for malaria parasites.</title>
        <authorList>
            <person name="Zhou D."/>
            <person name="Zhang D."/>
            <person name="Ding G."/>
            <person name="Shi L."/>
            <person name="Hou Q."/>
            <person name="Ye Y."/>
            <person name="Xu Y."/>
            <person name="Zhou H."/>
            <person name="Xiong C."/>
            <person name="Li S."/>
            <person name="Yu J."/>
            <person name="Hong S."/>
            <person name="Yu X."/>
            <person name="Zou P."/>
            <person name="Chen C."/>
            <person name="Chang X."/>
            <person name="Wang W."/>
            <person name="Lv Y."/>
            <person name="Sun Y."/>
            <person name="Ma L."/>
            <person name="Shen B."/>
            <person name="Zhu C."/>
        </authorList>
    </citation>
    <scope>NUCLEOTIDE SEQUENCE [LARGE SCALE GENOMIC DNA]</scope>
</reference>
<dbReference type="VEuPathDB" id="VectorBase:ASIS001783"/>
<feature type="compositionally biased region" description="Polar residues" evidence="2">
    <location>
        <begin position="410"/>
        <end position="421"/>
    </location>
</feature>
<dbReference type="AlphaFoldDB" id="A0A084VCS0"/>